<accession>A0A811PDT1</accession>
<comment type="caution">
    <text evidence="2">The sequence shown here is derived from an EMBL/GenBank/DDBJ whole genome shotgun (WGS) entry which is preliminary data.</text>
</comment>
<gene>
    <name evidence="2" type="ORF">NCGR_LOCUS29872</name>
</gene>
<dbReference type="Proteomes" id="UP000604825">
    <property type="component" value="Unassembled WGS sequence"/>
</dbReference>
<evidence type="ECO:0000313" key="3">
    <source>
        <dbReference type="Proteomes" id="UP000604825"/>
    </source>
</evidence>
<protein>
    <submittedName>
        <fullName evidence="2">Uncharacterized protein</fullName>
    </submittedName>
</protein>
<name>A0A811PDT1_9POAL</name>
<reference evidence="2" key="1">
    <citation type="submission" date="2020-10" db="EMBL/GenBank/DDBJ databases">
        <authorList>
            <person name="Han B."/>
            <person name="Lu T."/>
            <person name="Zhao Q."/>
            <person name="Huang X."/>
            <person name="Zhao Y."/>
        </authorList>
    </citation>
    <scope>NUCLEOTIDE SEQUENCE</scope>
</reference>
<dbReference type="AlphaFoldDB" id="A0A811PDT1"/>
<keyword evidence="3" id="KW-1185">Reference proteome</keyword>
<evidence type="ECO:0000313" key="2">
    <source>
        <dbReference type="EMBL" id="CAD6245571.1"/>
    </source>
</evidence>
<sequence length="271" mass="28847">MSENIGSEKRIYSGNKEGFVQNAQPYPSTGSFLWETRHSGAPPLGHATEYSARAGVVVPVAWRPSTGPRARRPRRAAGAGLDRLHGDQKRPGWPLAVGARPQRGAGLPPWGLEKPQRGVLGCGRRSRQPRGNWSGLSGLGAAEAAGRRMRGASTRAAHVSQPEPLRADIATACRGLVGCRAPGHLSAEAAGSRALAAGCTGAPARARPRECRVRAGTLKGASLILVEEKPMTVNPMGARRMESTIVKMIHGASISEDKKPDEDLLRWKEKT</sequence>
<feature type="region of interest" description="Disordered" evidence="1">
    <location>
        <begin position="65"/>
        <end position="138"/>
    </location>
</feature>
<proteinExistence type="predicted"/>
<evidence type="ECO:0000256" key="1">
    <source>
        <dbReference type="SAM" id="MobiDB-lite"/>
    </source>
</evidence>
<dbReference type="EMBL" id="CAJGYO010000007">
    <property type="protein sequence ID" value="CAD6245571.1"/>
    <property type="molecule type" value="Genomic_DNA"/>
</dbReference>
<organism evidence="2 3">
    <name type="scientific">Miscanthus lutarioriparius</name>
    <dbReference type="NCBI Taxonomy" id="422564"/>
    <lineage>
        <taxon>Eukaryota</taxon>
        <taxon>Viridiplantae</taxon>
        <taxon>Streptophyta</taxon>
        <taxon>Embryophyta</taxon>
        <taxon>Tracheophyta</taxon>
        <taxon>Spermatophyta</taxon>
        <taxon>Magnoliopsida</taxon>
        <taxon>Liliopsida</taxon>
        <taxon>Poales</taxon>
        <taxon>Poaceae</taxon>
        <taxon>PACMAD clade</taxon>
        <taxon>Panicoideae</taxon>
        <taxon>Andropogonodae</taxon>
        <taxon>Andropogoneae</taxon>
        <taxon>Saccharinae</taxon>
        <taxon>Miscanthus</taxon>
    </lineage>
</organism>